<protein>
    <recommendedName>
        <fullName evidence="7">2,3-bisphosphoglycerate-independent phosphoglycerate mutase</fullName>
        <shortName evidence="7">BPG-independent PGAM</shortName>
        <shortName evidence="7">Phosphoglyceromutase</shortName>
        <shortName evidence="7">aPGAM</shortName>
        <ecNumber evidence="7">5.4.2.12</ecNumber>
    </recommendedName>
</protein>
<dbReference type="GO" id="GO:0004619">
    <property type="term" value="F:phosphoglycerate mutase activity"/>
    <property type="evidence" value="ECO:0007669"/>
    <property type="project" value="UniProtKB-UniRule"/>
</dbReference>
<keyword evidence="6 7" id="KW-0413">Isomerase</keyword>
<name>A0A0E3LV57_METMZ</name>
<dbReference type="Pfam" id="PF01676">
    <property type="entry name" value="Metalloenzyme"/>
    <property type="match status" value="1"/>
</dbReference>
<evidence type="ECO:0000256" key="4">
    <source>
        <dbReference type="ARBA" id="ARBA00005524"/>
    </source>
</evidence>
<dbReference type="NCBIfam" id="TIGR02535">
    <property type="entry name" value="hyp_Hser_kinase"/>
    <property type="match status" value="1"/>
</dbReference>
<sequence length="416" mass="45567">MIYFIRKKKWLKQLEKGEAMKYAILIGDGMADYPIEKLGNRTILQAARTPAMDSIAARGRAGLAKTVPDSFPPGSDVANMSILGYDPATYYSGRAPLEAASMGVALAADDVAFRCNLITTEHGMIKDYSAGHISSDEAEILIDTLDYELSTENIRFYPGISYRHLIVAGNNLGAETECTPPHDITGEKIDKYLPRGKDGEFFSELIEASKVVLELHPVNLKRVEEGKNPANSIWVWGQGYAPKFTAFMKLYGKKGAVISAVDLLKGIGIYAGLDVIEVHGATGYLDTNYEGKVRAAIEALKTRDLVFVHVEAPDEAGHEGSIEKKLKAVEDFDSRIVAPILEYAENSDEPFTILVLPDHPTPISVKTHTRDPIPFAIYRTDKPETDNVEAFDEESVKNGSMGLVKASDLIGILIKS</sequence>
<comment type="pathway">
    <text evidence="3 7">Carbohydrate degradation; glycolysis; pyruvate from D-glyceraldehyde 3-phosphate: step 3/5.</text>
</comment>
<dbReference type="HOGENOM" id="CLU_034906_2_0_2"/>
<dbReference type="NCBIfam" id="TIGR00306">
    <property type="entry name" value="apgM"/>
    <property type="match status" value="1"/>
</dbReference>
<dbReference type="Gene3D" id="3.40.720.10">
    <property type="entry name" value="Alkaline Phosphatase, subunit A"/>
    <property type="match status" value="1"/>
</dbReference>
<evidence type="ECO:0000256" key="1">
    <source>
        <dbReference type="ARBA" id="ARBA00000370"/>
    </source>
</evidence>
<dbReference type="GO" id="GO:0006096">
    <property type="term" value="P:glycolytic process"/>
    <property type="evidence" value="ECO:0007669"/>
    <property type="project" value="UniProtKB-UniRule"/>
</dbReference>
<dbReference type="PANTHER" id="PTHR31209:SF4">
    <property type="entry name" value="2,3-BISPHOSPHOGLYCERATE-INDEPENDENT PHOSPHOGLYCERATE MUTASE"/>
    <property type="match status" value="1"/>
</dbReference>
<dbReference type="InterPro" id="IPR023665">
    <property type="entry name" value="ApgAM_prokaryotes"/>
</dbReference>
<dbReference type="EMBL" id="CP009512">
    <property type="protein sequence ID" value="AKB66441.1"/>
    <property type="molecule type" value="Genomic_DNA"/>
</dbReference>
<dbReference type="HAMAP" id="MF_01402_A">
    <property type="entry name" value="ApgM_A"/>
    <property type="match status" value="1"/>
</dbReference>
<evidence type="ECO:0000313" key="10">
    <source>
        <dbReference type="Proteomes" id="UP000033097"/>
    </source>
</evidence>
<dbReference type="InterPro" id="IPR017850">
    <property type="entry name" value="Alkaline_phosphatase_core_sf"/>
</dbReference>
<dbReference type="CDD" id="cd16011">
    <property type="entry name" value="iPGM_like"/>
    <property type="match status" value="1"/>
</dbReference>
<accession>A0A0E3LV57</accession>
<dbReference type="SUPFAM" id="SSF53649">
    <property type="entry name" value="Alkaline phosphatase-like"/>
    <property type="match status" value="1"/>
</dbReference>
<evidence type="ECO:0000256" key="6">
    <source>
        <dbReference type="ARBA" id="ARBA00023235"/>
    </source>
</evidence>
<dbReference type="InterPro" id="IPR042253">
    <property type="entry name" value="Pglycerate_mutase_ApgM_sf"/>
</dbReference>
<dbReference type="STRING" id="213585.MSMAS_3245"/>
<evidence type="ECO:0000256" key="2">
    <source>
        <dbReference type="ARBA" id="ARBA00002315"/>
    </source>
</evidence>
<dbReference type="GO" id="GO:0046872">
    <property type="term" value="F:metal ion binding"/>
    <property type="evidence" value="ECO:0007669"/>
    <property type="project" value="InterPro"/>
</dbReference>
<dbReference type="PANTHER" id="PTHR31209">
    <property type="entry name" value="COFACTOR-INDEPENDENT PHOSPHOGLYCERATE MUTASE"/>
    <property type="match status" value="1"/>
</dbReference>
<evidence type="ECO:0000313" key="9">
    <source>
        <dbReference type="EMBL" id="AKB66441.1"/>
    </source>
</evidence>
<evidence type="ECO:0000256" key="3">
    <source>
        <dbReference type="ARBA" id="ARBA00004798"/>
    </source>
</evidence>
<dbReference type="InterPro" id="IPR006124">
    <property type="entry name" value="Metalloenzyme"/>
</dbReference>
<dbReference type="Proteomes" id="UP000033097">
    <property type="component" value="Chromosome"/>
</dbReference>
<organism evidence="9 10">
    <name type="scientific">Methanosarcina mazei S-6</name>
    <dbReference type="NCBI Taxonomy" id="213585"/>
    <lineage>
        <taxon>Archaea</taxon>
        <taxon>Methanobacteriati</taxon>
        <taxon>Methanobacteriota</taxon>
        <taxon>Stenosarchaea group</taxon>
        <taxon>Methanomicrobia</taxon>
        <taxon>Methanosarcinales</taxon>
        <taxon>Methanosarcinaceae</taxon>
        <taxon>Methanosarcina</taxon>
    </lineage>
</organism>
<dbReference type="EC" id="5.4.2.12" evidence="7"/>
<dbReference type="NCBIfam" id="NF003242">
    <property type="entry name" value="PRK04200.1"/>
    <property type="match status" value="1"/>
</dbReference>
<comment type="catalytic activity">
    <reaction evidence="1 7">
        <text>(2R)-2-phosphoglycerate = (2R)-3-phosphoglycerate</text>
        <dbReference type="Rhea" id="RHEA:15901"/>
        <dbReference type="ChEBI" id="CHEBI:58272"/>
        <dbReference type="ChEBI" id="CHEBI:58289"/>
        <dbReference type="EC" id="5.4.2.12"/>
    </reaction>
</comment>
<evidence type="ECO:0000259" key="8">
    <source>
        <dbReference type="Pfam" id="PF01676"/>
    </source>
</evidence>
<comment type="function">
    <text evidence="2 7">Catalyzes the interconversion of 2-phosphoglycerate and 3-phosphoglycerate.</text>
</comment>
<dbReference type="PATRIC" id="fig|213585.10.peg.4059"/>
<dbReference type="AlphaFoldDB" id="A0A0E3LV57"/>
<dbReference type="Pfam" id="PF10143">
    <property type="entry name" value="PhosphMutase"/>
    <property type="match status" value="1"/>
</dbReference>
<dbReference type="InterPro" id="IPR004456">
    <property type="entry name" value="Pglycerate_mutase_ApgM"/>
</dbReference>
<dbReference type="UniPathway" id="UPA00109">
    <property type="reaction ID" value="UER00186"/>
</dbReference>
<feature type="domain" description="Metalloenzyme" evidence="8">
    <location>
        <begin position="20"/>
        <end position="412"/>
    </location>
</feature>
<dbReference type="Gene3D" id="3.30.70.2130">
    <property type="entry name" value="Metalloenzyme domain"/>
    <property type="match status" value="1"/>
</dbReference>
<dbReference type="GO" id="GO:0016740">
    <property type="term" value="F:transferase activity"/>
    <property type="evidence" value="ECO:0007669"/>
    <property type="project" value="UniProtKB-KW"/>
</dbReference>
<evidence type="ECO:0000256" key="7">
    <source>
        <dbReference type="HAMAP-Rule" id="MF_01402"/>
    </source>
</evidence>
<evidence type="ECO:0000256" key="5">
    <source>
        <dbReference type="ARBA" id="ARBA00023152"/>
    </source>
</evidence>
<gene>
    <name evidence="7" type="primary">apgM</name>
    <name evidence="9" type="ORF">MSMAS_3245</name>
</gene>
<reference evidence="9 10" key="1">
    <citation type="submission" date="2014-07" db="EMBL/GenBank/DDBJ databases">
        <title>Methanogenic archaea and the global carbon cycle.</title>
        <authorList>
            <person name="Henriksen J.R."/>
            <person name="Luke J."/>
            <person name="Reinhart S."/>
            <person name="Benedict M.N."/>
            <person name="Youngblut N.D."/>
            <person name="Metcalf M.E."/>
            <person name="Whitaker R.J."/>
            <person name="Metcalf W.W."/>
        </authorList>
    </citation>
    <scope>NUCLEOTIDE SEQUENCE [LARGE SCALE GENOMIC DNA]</scope>
    <source>
        <strain evidence="9 10">S-6</strain>
    </source>
</reference>
<comment type="similarity">
    <text evidence="4 7">Belongs to the BPG-independent phosphoglycerate mutase family. A-PGAM subfamily.</text>
</comment>
<dbReference type="KEGG" id="mmj:MSMAS_3245"/>
<proteinExistence type="inferred from homology"/>
<dbReference type="PIRSF" id="PIRSF006392">
    <property type="entry name" value="IPGAM_arch"/>
    <property type="match status" value="1"/>
</dbReference>
<keyword evidence="5 7" id="KW-0324">Glycolysis</keyword>
<keyword evidence="9" id="KW-0808">Transferase</keyword>